<dbReference type="InterPro" id="IPR036388">
    <property type="entry name" value="WH-like_DNA-bd_sf"/>
</dbReference>
<dbReference type="EMBL" id="JBBPCC010000012">
    <property type="protein sequence ID" value="MEK8129964.1"/>
    <property type="molecule type" value="Genomic_DNA"/>
</dbReference>
<dbReference type="InterPro" id="IPR050950">
    <property type="entry name" value="HTH-type_LysR_regulators"/>
</dbReference>
<organism evidence="6 7">
    <name type="scientific">Paenibacillus filicis</name>
    <dbReference type="NCBI Taxonomy" id="669464"/>
    <lineage>
        <taxon>Bacteria</taxon>
        <taxon>Bacillati</taxon>
        <taxon>Bacillota</taxon>
        <taxon>Bacilli</taxon>
        <taxon>Bacillales</taxon>
        <taxon>Paenibacillaceae</taxon>
        <taxon>Paenibacillus</taxon>
    </lineage>
</organism>
<dbReference type="Gene3D" id="3.40.190.290">
    <property type="match status" value="1"/>
</dbReference>
<keyword evidence="3" id="KW-0238">DNA-binding</keyword>
<accession>A0ABU9DM74</accession>
<keyword evidence="7" id="KW-1185">Reference proteome</keyword>
<evidence type="ECO:0000259" key="5">
    <source>
        <dbReference type="PROSITE" id="PS50931"/>
    </source>
</evidence>
<comment type="similarity">
    <text evidence="1">Belongs to the LysR transcriptional regulatory family.</text>
</comment>
<proteinExistence type="inferred from homology"/>
<feature type="domain" description="HTH lysR-type" evidence="5">
    <location>
        <begin position="1"/>
        <end position="58"/>
    </location>
</feature>
<evidence type="ECO:0000256" key="3">
    <source>
        <dbReference type="ARBA" id="ARBA00023125"/>
    </source>
</evidence>
<dbReference type="SUPFAM" id="SSF53850">
    <property type="entry name" value="Periplasmic binding protein-like II"/>
    <property type="match status" value="1"/>
</dbReference>
<dbReference type="Pfam" id="PF03466">
    <property type="entry name" value="LysR_substrate"/>
    <property type="match status" value="1"/>
</dbReference>
<gene>
    <name evidence="6" type="ORF">WMW72_18840</name>
</gene>
<evidence type="ECO:0000256" key="4">
    <source>
        <dbReference type="ARBA" id="ARBA00023163"/>
    </source>
</evidence>
<keyword evidence="4" id="KW-0804">Transcription</keyword>
<dbReference type="PANTHER" id="PTHR30419:SF8">
    <property type="entry name" value="NITROGEN ASSIMILATION TRANSCRIPTIONAL ACTIVATOR-RELATED"/>
    <property type="match status" value="1"/>
</dbReference>
<keyword evidence="2" id="KW-0805">Transcription regulation</keyword>
<evidence type="ECO:0000313" key="6">
    <source>
        <dbReference type="EMBL" id="MEK8129964.1"/>
    </source>
</evidence>
<protein>
    <submittedName>
        <fullName evidence="6">LysR family transcriptional regulator</fullName>
    </submittedName>
</protein>
<dbReference type="InterPro" id="IPR000847">
    <property type="entry name" value="LysR_HTH_N"/>
</dbReference>
<dbReference type="InterPro" id="IPR036390">
    <property type="entry name" value="WH_DNA-bd_sf"/>
</dbReference>
<dbReference type="InterPro" id="IPR005119">
    <property type="entry name" value="LysR_subst-bd"/>
</dbReference>
<dbReference type="Pfam" id="PF00126">
    <property type="entry name" value="HTH_1"/>
    <property type="match status" value="1"/>
</dbReference>
<reference evidence="6 7" key="1">
    <citation type="submission" date="2024-04" db="EMBL/GenBank/DDBJ databases">
        <title>draft genome sequnece of Paenibacillus filicis.</title>
        <authorList>
            <person name="Kim D.-U."/>
        </authorList>
    </citation>
    <scope>NUCLEOTIDE SEQUENCE [LARGE SCALE GENOMIC DNA]</scope>
    <source>
        <strain evidence="6 7">KACC14197</strain>
    </source>
</reference>
<dbReference type="PROSITE" id="PS50931">
    <property type="entry name" value="HTH_LYSR"/>
    <property type="match status" value="1"/>
</dbReference>
<dbReference type="CDD" id="cd08438">
    <property type="entry name" value="PBP2_CidR"/>
    <property type="match status" value="1"/>
</dbReference>
<dbReference type="PANTHER" id="PTHR30419">
    <property type="entry name" value="HTH-TYPE TRANSCRIPTIONAL REGULATOR YBHD"/>
    <property type="match status" value="1"/>
</dbReference>
<sequence>MEIRDLQYVTELARWRSFTKAAEALHITQPTLSKMIRNLESELGVDLFVRVGKRVEVTDAGALICEQGQMILQAFASLDRELKDMTGLHKGSIRIGLPPMAGSSFFAGVMSRFRARYPGLAIQMVEDGARRIEKEVTLGRLDMGVTVLPTDEEEFSVHSIIERRLKLIVHPQHRLAGRTEVALLELEHEPFILFREDFALHDIIIDECERAGFQPNVMYESSQWDFIRELVAANLGVALLPETICESLDPAHVAQVHLVDPVIPWHLAMIWRRDTYLSHAARAWISFVKNSFGENGEIRET</sequence>
<dbReference type="Gene3D" id="1.10.10.10">
    <property type="entry name" value="Winged helix-like DNA-binding domain superfamily/Winged helix DNA-binding domain"/>
    <property type="match status" value="1"/>
</dbReference>
<comment type="caution">
    <text evidence="6">The sequence shown here is derived from an EMBL/GenBank/DDBJ whole genome shotgun (WGS) entry which is preliminary data.</text>
</comment>
<evidence type="ECO:0000256" key="1">
    <source>
        <dbReference type="ARBA" id="ARBA00009437"/>
    </source>
</evidence>
<dbReference type="PRINTS" id="PR00039">
    <property type="entry name" value="HTHLYSR"/>
</dbReference>
<name>A0ABU9DM74_9BACL</name>
<dbReference type="Proteomes" id="UP001469365">
    <property type="component" value="Unassembled WGS sequence"/>
</dbReference>
<dbReference type="RefSeq" id="WP_341417087.1">
    <property type="nucleotide sequence ID" value="NZ_JBBPCC010000012.1"/>
</dbReference>
<evidence type="ECO:0000313" key="7">
    <source>
        <dbReference type="Proteomes" id="UP001469365"/>
    </source>
</evidence>
<evidence type="ECO:0000256" key="2">
    <source>
        <dbReference type="ARBA" id="ARBA00023015"/>
    </source>
</evidence>
<dbReference type="SUPFAM" id="SSF46785">
    <property type="entry name" value="Winged helix' DNA-binding domain"/>
    <property type="match status" value="1"/>
</dbReference>